<feature type="transmembrane region" description="Helical" evidence="8">
    <location>
        <begin position="138"/>
        <end position="157"/>
    </location>
</feature>
<gene>
    <name evidence="10" type="ORF">METZ01_LOCUS229543</name>
</gene>
<protein>
    <recommendedName>
        <fullName evidence="9">ArnT-like N-terminal domain-containing protein</fullName>
    </recommendedName>
</protein>
<dbReference type="PANTHER" id="PTHR33908:SF3">
    <property type="entry name" value="UNDECAPRENYL PHOSPHATE-ALPHA-4-AMINO-4-DEOXY-L-ARABINOSE ARABINOSYL TRANSFERASE"/>
    <property type="match status" value="1"/>
</dbReference>
<dbReference type="GO" id="GO:0000030">
    <property type="term" value="F:mannosyltransferase activity"/>
    <property type="evidence" value="ECO:0007669"/>
    <property type="project" value="InterPro"/>
</dbReference>
<evidence type="ECO:0000256" key="5">
    <source>
        <dbReference type="ARBA" id="ARBA00022692"/>
    </source>
</evidence>
<evidence type="ECO:0000256" key="2">
    <source>
        <dbReference type="ARBA" id="ARBA00022475"/>
    </source>
</evidence>
<name>A0A382GNX8_9ZZZZ</name>
<dbReference type="EMBL" id="UINC01056535">
    <property type="protein sequence ID" value="SVB76689.1"/>
    <property type="molecule type" value="Genomic_DNA"/>
</dbReference>
<evidence type="ECO:0000256" key="1">
    <source>
        <dbReference type="ARBA" id="ARBA00004651"/>
    </source>
</evidence>
<keyword evidence="6 8" id="KW-1133">Transmembrane helix</keyword>
<feature type="transmembrane region" description="Helical" evidence="8">
    <location>
        <begin position="112"/>
        <end position="132"/>
    </location>
</feature>
<dbReference type="GO" id="GO:0008610">
    <property type="term" value="P:lipid biosynthetic process"/>
    <property type="evidence" value="ECO:0007669"/>
    <property type="project" value="UniProtKB-ARBA"/>
</dbReference>
<keyword evidence="4" id="KW-0808">Transferase</keyword>
<feature type="transmembrane region" description="Helical" evidence="8">
    <location>
        <begin position="332"/>
        <end position="352"/>
    </location>
</feature>
<sequence length="357" mass="39749">VNVLSESSARLILLAICCATFFGGLSGPALTDSDEAFYAESAREMIERSDWLTPYFNGNTRFEKPVLYYWLAAIMYTVSGISAWAARVPSALAGVALVILTYIAARRWYDDLTAFYAGLIVATSFGSIAMAHQALPDLPLTFFISLSVWGVFVGLLPDPPDTVPTTSRQAWLIVSAVGAACAFLVKGPVGIALLLSVLLPLSLLEWVMFKRFWLVRPRDIAIATAIGFALTVPWYFAMTMEHGVAYLERFFIAENLDRFASDRYNTPRAMWYYGPIVIGGLLPWSLFTPLCLPQFRGRRLAWRPDIRTLRIGLWAIMPLVFFTFSIGKQPRYILPVLIPLSIFLAHGIVSALREPVS</sequence>
<evidence type="ECO:0000256" key="8">
    <source>
        <dbReference type="SAM" id="Phobius"/>
    </source>
</evidence>
<keyword evidence="7 8" id="KW-0472">Membrane</keyword>
<dbReference type="Pfam" id="PF02366">
    <property type="entry name" value="PMT"/>
    <property type="match status" value="1"/>
</dbReference>
<feature type="non-terminal residue" evidence="10">
    <location>
        <position position="1"/>
    </location>
</feature>
<dbReference type="PANTHER" id="PTHR33908">
    <property type="entry name" value="MANNOSYLTRANSFERASE YKCB-RELATED"/>
    <property type="match status" value="1"/>
</dbReference>
<keyword evidence="3" id="KW-0328">Glycosyltransferase</keyword>
<feature type="transmembrane region" description="Helical" evidence="8">
    <location>
        <begin position="169"/>
        <end position="185"/>
    </location>
</feature>
<dbReference type="AlphaFoldDB" id="A0A382GNX8"/>
<proteinExistence type="predicted"/>
<feature type="transmembrane region" description="Helical" evidence="8">
    <location>
        <begin position="270"/>
        <end position="287"/>
    </location>
</feature>
<reference evidence="10" key="1">
    <citation type="submission" date="2018-05" db="EMBL/GenBank/DDBJ databases">
        <authorList>
            <person name="Lanie J.A."/>
            <person name="Ng W.-L."/>
            <person name="Kazmierczak K.M."/>
            <person name="Andrzejewski T.M."/>
            <person name="Davidsen T.M."/>
            <person name="Wayne K.J."/>
            <person name="Tettelin H."/>
            <person name="Glass J.I."/>
            <person name="Rusch D."/>
            <person name="Podicherti R."/>
            <person name="Tsui H.-C.T."/>
            <person name="Winkler M.E."/>
        </authorList>
    </citation>
    <scope>NUCLEOTIDE SEQUENCE</scope>
</reference>
<feature type="transmembrane region" description="Helical" evidence="8">
    <location>
        <begin position="67"/>
        <end position="100"/>
    </location>
</feature>
<feature type="domain" description="ArnT-like N-terminal" evidence="9">
    <location>
        <begin position="35"/>
        <end position="238"/>
    </location>
</feature>
<evidence type="ECO:0000256" key="4">
    <source>
        <dbReference type="ARBA" id="ARBA00022679"/>
    </source>
</evidence>
<dbReference type="GO" id="GO:0010041">
    <property type="term" value="P:response to iron(III) ion"/>
    <property type="evidence" value="ECO:0007669"/>
    <property type="project" value="TreeGrafter"/>
</dbReference>
<dbReference type="GO" id="GO:0005886">
    <property type="term" value="C:plasma membrane"/>
    <property type="evidence" value="ECO:0007669"/>
    <property type="project" value="UniProtKB-SubCell"/>
</dbReference>
<organism evidence="10">
    <name type="scientific">marine metagenome</name>
    <dbReference type="NCBI Taxonomy" id="408172"/>
    <lineage>
        <taxon>unclassified sequences</taxon>
        <taxon>metagenomes</taxon>
        <taxon>ecological metagenomes</taxon>
    </lineage>
</organism>
<dbReference type="GO" id="GO:0006493">
    <property type="term" value="P:protein O-linked glycosylation"/>
    <property type="evidence" value="ECO:0007669"/>
    <property type="project" value="InterPro"/>
</dbReference>
<feature type="transmembrane region" description="Helical" evidence="8">
    <location>
        <begin position="220"/>
        <end position="237"/>
    </location>
</feature>
<keyword evidence="2" id="KW-1003">Cell membrane</keyword>
<feature type="transmembrane region" description="Helical" evidence="8">
    <location>
        <begin position="308"/>
        <end position="326"/>
    </location>
</feature>
<feature type="non-terminal residue" evidence="10">
    <location>
        <position position="357"/>
    </location>
</feature>
<accession>A0A382GNX8</accession>
<keyword evidence="5 8" id="KW-0812">Transmembrane</keyword>
<evidence type="ECO:0000256" key="7">
    <source>
        <dbReference type="ARBA" id="ARBA00023136"/>
    </source>
</evidence>
<dbReference type="InterPro" id="IPR003342">
    <property type="entry name" value="ArnT-like_N"/>
</dbReference>
<evidence type="ECO:0000256" key="3">
    <source>
        <dbReference type="ARBA" id="ARBA00022676"/>
    </source>
</evidence>
<dbReference type="GO" id="GO:0016763">
    <property type="term" value="F:pentosyltransferase activity"/>
    <property type="evidence" value="ECO:0007669"/>
    <property type="project" value="TreeGrafter"/>
</dbReference>
<comment type="subcellular location">
    <subcellularLocation>
        <location evidence="1">Cell membrane</location>
        <topology evidence="1">Multi-pass membrane protein</topology>
    </subcellularLocation>
</comment>
<evidence type="ECO:0000256" key="6">
    <source>
        <dbReference type="ARBA" id="ARBA00022989"/>
    </source>
</evidence>
<evidence type="ECO:0000313" key="10">
    <source>
        <dbReference type="EMBL" id="SVB76689.1"/>
    </source>
</evidence>
<dbReference type="InterPro" id="IPR050297">
    <property type="entry name" value="LipidA_mod_glycosyltrf_83"/>
</dbReference>
<evidence type="ECO:0000259" key="9">
    <source>
        <dbReference type="Pfam" id="PF02366"/>
    </source>
</evidence>